<gene>
    <name evidence="1" type="ORF">GF068_38650</name>
</gene>
<sequence>MANETAQNSKLAAPAAAALAPERREPIIIDLGKKKRRQVKKLRKGHPGALMDRITDVLEEGIAAKAIPSDAQTVVVVVREKKKKRKYGKMWGLG</sequence>
<protein>
    <submittedName>
        <fullName evidence="1">Uncharacterized protein</fullName>
    </submittedName>
</protein>
<dbReference type="AlphaFoldDB" id="A0A6N7Q170"/>
<organism evidence="1 2">
    <name type="scientific">Polyangium spumosum</name>
    <dbReference type="NCBI Taxonomy" id="889282"/>
    <lineage>
        <taxon>Bacteria</taxon>
        <taxon>Pseudomonadati</taxon>
        <taxon>Myxococcota</taxon>
        <taxon>Polyangia</taxon>
        <taxon>Polyangiales</taxon>
        <taxon>Polyangiaceae</taxon>
        <taxon>Polyangium</taxon>
    </lineage>
</organism>
<accession>A0A6N7Q170</accession>
<name>A0A6N7Q170_9BACT</name>
<comment type="caution">
    <text evidence="1">The sequence shown here is derived from an EMBL/GenBank/DDBJ whole genome shotgun (WGS) entry which is preliminary data.</text>
</comment>
<proteinExistence type="predicted"/>
<evidence type="ECO:0000313" key="1">
    <source>
        <dbReference type="EMBL" id="MRG97799.1"/>
    </source>
</evidence>
<keyword evidence="2" id="KW-1185">Reference proteome</keyword>
<dbReference type="Pfam" id="PF19702">
    <property type="entry name" value="DUF6200"/>
    <property type="match status" value="1"/>
</dbReference>
<evidence type="ECO:0000313" key="2">
    <source>
        <dbReference type="Proteomes" id="UP000440224"/>
    </source>
</evidence>
<dbReference type="RefSeq" id="WP_153824578.1">
    <property type="nucleotide sequence ID" value="NZ_WJIE01000021.1"/>
</dbReference>
<dbReference type="Proteomes" id="UP000440224">
    <property type="component" value="Unassembled WGS sequence"/>
</dbReference>
<reference evidence="1 2" key="1">
    <citation type="submission" date="2019-10" db="EMBL/GenBank/DDBJ databases">
        <title>A soil myxobacterium in the family Polyangiaceae.</title>
        <authorList>
            <person name="Li Y."/>
            <person name="Wang J."/>
        </authorList>
    </citation>
    <scope>NUCLEOTIDE SEQUENCE [LARGE SCALE GENOMIC DNA]</scope>
    <source>
        <strain evidence="1 2">DSM 14734</strain>
    </source>
</reference>
<dbReference type="InterPro" id="IPR045680">
    <property type="entry name" value="DUF6200"/>
</dbReference>
<dbReference type="EMBL" id="WJIE01000021">
    <property type="protein sequence ID" value="MRG97799.1"/>
    <property type="molecule type" value="Genomic_DNA"/>
</dbReference>